<keyword evidence="1" id="KW-1133">Transmembrane helix</keyword>
<feature type="transmembrane region" description="Helical" evidence="1">
    <location>
        <begin position="217"/>
        <end position="234"/>
    </location>
</feature>
<evidence type="ECO:0000313" key="2">
    <source>
        <dbReference type="EMBL" id="NDU99283.1"/>
    </source>
</evidence>
<keyword evidence="1" id="KW-0812">Transmembrane</keyword>
<keyword evidence="1" id="KW-0472">Membrane</keyword>
<accession>A0A6L9LJY0</accession>
<dbReference type="Proteomes" id="UP000474175">
    <property type="component" value="Unassembled WGS sequence"/>
</dbReference>
<protein>
    <submittedName>
        <fullName evidence="2">Uncharacterized protein</fullName>
    </submittedName>
</protein>
<dbReference type="AlphaFoldDB" id="A0A6L9LJY0"/>
<evidence type="ECO:0000313" key="3">
    <source>
        <dbReference type="Proteomes" id="UP000474175"/>
    </source>
</evidence>
<sequence>MRYYLVAEIRKLLARWQFAGMMLLALVFTGVYITDFLGSIVQLYAMVHRNKPEMPFGLFFYETLSSRIHLILVISCALVSTLVWELETSATLQRALKLTPGNVAFFMGAKVLLCLLVLAVQLGFMWMVITLGIAPLNSLLQGKYLFSKPTLAHFLAIQYMWLLPVLLLNVCWFIWLGERAVVVFFVALVGVFLLGFISFMPFYAFLSHRYGQSTPQISELVWLLGWTVGLYLFLRRQLINYV</sequence>
<evidence type="ECO:0000256" key="1">
    <source>
        <dbReference type="SAM" id="Phobius"/>
    </source>
</evidence>
<keyword evidence="3" id="KW-1185">Reference proteome</keyword>
<feature type="transmembrane region" description="Helical" evidence="1">
    <location>
        <begin position="21"/>
        <end position="47"/>
    </location>
</feature>
<feature type="transmembrane region" description="Helical" evidence="1">
    <location>
        <begin position="67"/>
        <end position="86"/>
    </location>
</feature>
<feature type="transmembrane region" description="Helical" evidence="1">
    <location>
        <begin position="181"/>
        <end position="205"/>
    </location>
</feature>
<dbReference type="RefSeq" id="WP_163955415.1">
    <property type="nucleotide sequence ID" value="NZ_JAAFZH010000029.1"/>
</dbReference>
<proteinExistence type="predicted"/>
<comment type="caution">
    <text evidence="2">The sequence shown here is derived from an EMBL/GenBank/DDBJ whole genome shotgun (WGS) entry which is preliminary data.</text>
</comment>
<reference evidence="2 3" key="1">
    <citation type="submission" date="2020-02" db="EMBL/GenBank/DDBJ databases">
        <title>Draft genome sequence of two Spirosoma agri KCTC 52727 and Spirosoma terrae KCTC 52035.</title>
        <authorList>
            <person name="Rojas J."/>
            <person name="Ambika Manirajan B."/>
            <person name="Suarez C."/>
            <person name="Ratering S."/>
            <person name="Schnell S."/>
        </authorList>
    </citation>
    <scope>NUCLEOTIDE SEQUENCE [LARGE SCALE GENOMIC DNA]</scope>
    <source>
        <strain evidence="2 3">KCTC 52035</strain>
    </source>
</reference>
<gene>
    <name evidence="2" type="ORF">GK108_30675</name>
</gene>
<name>A0A6L9LJY0_9BACT</name>
<organism evidence="2 3">
    <name type="scientific">Spirosoma terrae</name>
    <dbReference type="NCBI Taxonomy" id="1968276"/>
    <lineage>
        <taxon>Bacteria</taxon>
        <taxon>Pseudomonadati</taxon>
        <taxon>Bacteroidota</taxon>
        <taxon>Cytophagia</taxon>
        <taxon>Cytophagales</taxon>
        <taxon>Cytophagaceae</taxon>
        <taxon>Spirosoma</taxon>
    </lineage>
</organism>
<dbReference type="EMBL" id="JAAFZH010000029">
    <property type="protein sequence ID" value="NDU99283.1"/>
    <property type="molecule type" value="Genomic_DNA"/>
</dbReference>
<feature type="transmembrane region" description="Helical" evidence="1">
    <location>
        <begin position="152"/>
        <end position="175"/>
    </location>
</feature>